<proteinExistence type="inferred from homology"/>
<sequence length="479" mass="54585">MNLQNTHYLHEFSLLLTLASINNLPYEKVGKNEPVCIADEVPFEIPESWEWVRLGNIFQHNTGKALNASNRTGSLLPYITTSNLYWDRFELGNLREMYFSENEIEKCTATKGDLLVCEGGDIGRAAIWMFDEDIRIQNHIHKLRSYAEVCTEFFYYLFYLYKHAGWIGGKGIGIQGLSANALHALLFPLPPLSEQKRIVSKIKESEPLMEKYADVEKHLDKLNTEFPDQLRKSILQMAVQGKLVPQDPADESASVLLERICTEKQRLVREGKIKKDKHESVIFRRDNSHYEKRGFEEVCIDDEIPFELPNRWCWCRFSTICYKLTDGSHNPPPKRANGFRVISARNIKNGRILFTDEDRLCDQNGFNKENPRTQISKGDVILGIIGGSIGNTAIYGYDEPVIAQRSIAIFGSLINNKYMKLLLDSPLFQQQFNSKSNGTAQGGIYLGELANMLVPLPPVNEQNRILASISSLENKIVTM</sequence>
<organism evidence="6 7">
    <name type="scientific">Dorea longicatena</name>
    <dbReference type="NCBI Taxonomy" id="88431"/>
    <lineage>
        <taxon>Bacteria</taxon>
        <taxon>Bacillati</taxon>
        <taxon>Bacillota</taxon>
        <taxon>Clostridia</taxon>
        <taxon>Lachnospirales</taxon>
        <taxon>Lachnospiraceae</taxon>
        <taxon>Dorea</taxon>
    </lineage>
</organism>
<dbReference type="Proteomes" id="UP000398619">
    <property type="component" value="Unassembled WGS sequence"/>
</dbReference>
<dbReference type="EMBL" id="CABHNM010000072">
    <property type="protein sequence ID" value="VUX22496.1"/>
    <property type="molecule type" value="Genomic_DNA"/>
</dbReference>
<dbReference type="AlphaFoldDB" id="A0A564USG9"/>
<comment type="similarity">
    <text evidence="1">Belongs to the type-I restriction system S methylase family.</text>
</comment>
<dbReference type="InterPro" id="IPR000055">
    <property type="entry name" value="Restrct_endonuc_typeI_TRD"/>
</dbReference>
<accession>A0A564USG9</accession>
<feature type="domain" description="Type I restriction modification DNA specificity" evidence="5">
    <location>
        <begin position="365"/>
        <end position="476"/>
    </location>
</feature>
<evidence type="ECO:0000313" key="7">
    <source>
        <dbReference type="Proteomes" id="UP000398619"/>
    </source>
</evidence>
<protein>
    <submittedName>
        <fullName evidence="6">EcoKI restriction-modification system protein HsdS</fullName>
    </submittedName>
</protein>
<dbReference type="Gene3D" id="3.90.220.20">
    <property type="entry name" value="DNA methylase specificity domains"/>
    <property type="match status" value="2"/>
</dbReference>
<evidence type="ECO:0000313" key="6">
    <source>
        <dbReference type="EMBL" id="VUX22496.1"/>
    </source>
</evidence>
<evidence type="ECO:0000256" key="4">
    <source>
        <dbReference type="ARBA" id="ARBA00038652"/>
    </source>
</evidence>
<dbReference type="InterPro" id="IPR044946">
    <property type="entry name" value="Restrct_endonuc_typeI_TRD_sf"/>
</dbReference>
<dbReference type="GO" id="GO:0009307">
    <property type="term" value="P:DNA restriction-modification system"/>
    <property type="evidence" value="ECO:0007669"/>
    <property type="project" value="UniProtKB-KW"/>
</dbReference>
<keyword evidence="2" id="KW-0680">Restriction system</keyword>
<keyword evidence="3" id="KW-0238">DNA-binding</keyword>
<dbReference type="PANTHER" id="PTHR43140">
    <property type="entry name" value="TYPE-1 RESTRICTION ENZYME ECOKI SPECIFICITY PROTEIN"/>
    <property type="match status" value="1"/>
</dbReference>
<dbReference type="InterPro" id="IPR051212">
    <property type="entry name" value="Type-I_RE_S_subunit"/>
</dbReference>
<reference evidence="6 7" key="1">
    <citation type="submission" date="2019-07" db="EMBL/GenBank/DDBJ databases">
        <authorList>
            <person name="Hibberd C M."/>
            <person name="Gehrig L. J."/>
            <person name="Chang H.-W."/>
            <person name="Venkatesh S."/>
        </authorList>
    </citation>
    <scope>NUCLEOTIDE SEQUENCE [LARGE SCALE GENOMIC DNA]</scope>
    <source>
        <strain evidence="6">Dorea_longicatena_SSTS_Bg7063</strain>
    </source>
</reference>
<evidence type="ECO:0000256" key="3">
    <source>
        <dbReference type="ARBA" id="ARBA00023125"/>
    </source>
</evidence>
<comment type="subunit">
    <text evidence="4">The methyltransferase is composed of M and S polypeptides.</text>
</comment>
<dbReference type="Pfam" id="PF01420">
    <property type="entry name" value="Methylase_S"/>
    <property type="match status" value="2"/>
</dbReference>
<gene>
    <name evidence="6" type="ORF">DLSSTS7063_03005</name>
</gene>
<dbReference type="GO" id="GO:0003677">
    <property type="term" value="F:DNA binding"/>
    <property type="evidence" value="ECO:0007669"/>
    <property type="project" value="UniProtKB-KW"/>
</dbReference>
<dbReference type="RefSeq" id="WP_144101540.1">
    <property type="nucleotide sequence ID" value="NZ_CABHNM010000072.1"/>
</dbReference>
<name>A0A564USG9_9FIRM</name>
<feature type="domain" description="Type I restriction modification DNA specificity" evidence="5">
    <location>
        <begin position="46"/>
        <end position="203"/>
    </location>
</feature>
<evidence type="ECO:0000256" key="2">
    <source>
        <dbReference type="ARBA" id="ARBA00022747"/>
    </source>
</evidence>
<dbReference type="SUPFAM" id="SSF116734">
    <property type="entry name" value="DNA methylase specificity domain"/>
    <property type="match status" value="2"/>
</dbReference>
<dbReference type="PANTHER" id="PTHR43140:SF1">
    <property type="entry name" value="TYPE I RESTRICTION ENZYME ECOKI SPECIFICITY SUBUNIT"/>
    <property type="match status" value="1"/>
</dbReference>
<evidence type="ECO:0000256" key="1">
    <source>
        <dbReference type="ARBA" id="ARBA00010923"/>
    </source>
</evidence>
<evidence type="ECO:0000259" key="5">
    <source>
        <dbReference type="Pfam" id="PF01420"/>
    </source>
</evidence>